<keyword evidence="2" id="KW-1185">Reference proteome</keyword>
<sequence length="93" mass="10146">MSRLLSLVVGDYGGRHRLGDAASGVPRDRVPDIGTEFSGWRRGASHTVRLLVSRGTVGVESGRRVCCVDVVEAWTVTVLRDNFEATKWCVLAC</sequence>
<comment type="caution">
    <text evidence="1">The sequence shown here is derived from an EMBL/GenBank/DDBJ whole genome shotgun (WGS) entry which is preliminary data.</text>
</comment>
<name>S2Z0N2_9CORY</name>
<reference evidence="1 2" key="1">
    <citation type="submission" date="2013-05" db="EMBL/GenBank/DDBJ databases">
        <title>The Genome Sequence of Corynebacterium pyruviciproducens 1773O (ATCC BAA-1742).</title>
        <authorList>
            <consortium name="The Broad Institute Genomics Platform"/>
            <person name="Earl A."/>
            <person name="Ward D."/>
            <person name="Feldgarden M."/>
            <person name="Gevers D."/>
            <person name="Tong J."/>
            <person name="Walker B."/>
            <person name="Young S."/>
            <person name="Zeng Q."/>
            <person name="Gargeya S."/>
            <person name="Fitzgerald M."/>
            <person name="Haas B."/>
            <person name="Abouelleil A."/>
            <person name="Allen A.W."/>
            <person name="Alvarado L."/>
            <person name="Arachchi H.M."/>
            <person name="Berlin A.M."/>
            <person name="Chapman S.B."/>
            <person name="Gainer-Dewar J."/>
            <person name="Goldberg J."/>
            <person name="Griggs A."/>
            <person name="Gujja S."/>
            <person name="Hansen M."/>
            <person name="Howarth C."/>
            <person name="Imamovic A."/>
            <person name="Ireland A."/>
            <person name="Larimer J."/>
            <person name="McCowan C."/>
            <person name="Murphy C."/>
            <person name="Pearson M."/>
            <person name="Poon T.W."/>
            <person name="Priest M."/>
            <person name="Roberts A."/>
            <person name="Saif S."/>
            <person name="Shea T."/>
            <person name="Sisk P."/>
            <person name="Sykes S."/>
            <person name="Wortman J."/>
            <person name="Nusbaum C."/>
            <person name="Birren B."/>
        </authorList>
    </citation>
    <scope>NUCLEOTIDE SEQUENCE [LARGE SCALE GENOMIC DNA]</scope>
    <source>
        <strain evidence="1 2">ATCC BAA-1742</strain>
    </source>
</reference>
<dbReference type="STRING" id="1125779.HMPREF1219_00627"/>
<dbReference type="EMBL" id="ATBY01000009">
    <property type="protein sequence ID" value="EPD70193.1"/>
    <property type="molecule type" value="Genomic_DNA"/>
</dbReference>
<protein>
    <submittedName>
        <fullName evidence="1">Uncharacterized protein</fullName>
    </submittedName>
</protein>
<dbReference type="Proteomes" id="UP000014408">
    <property type="component" value="Unassembled WGS sequence"/>
</dbReference>
<accession>S2Z0N2</accession>
<proteinExistence type="predicted"/>
<dbReference type="AlphaFoldDB" id="S2Z0N2"/>
<dbReference type="HOGENOM" id="CLU_2394750_0_0_11"/>
<organism evidence="1 2">
    <name type="scientific">Corynebacterium pyruviciproducens ATCC BAA-1742</name>
    <dbReference type="NCBI Taxonomy" id="1125779"/>
    <lineage>
        <taxon>Bacteria</taxon>
        <taxon>Bacillati</taxon>
        <taxon>Actinomycetota</taxon>
        <taxon>Actinomycetes</taxon>
        <taxon>Mycobacteriales</taxon>
        <taxon>Corynebacteriaceae</taxon>
        <taxon>Corynebacterium</taxon>
    </lineage>
</organism>
<evidence type="ECO:0000313" key="2">
    <source>
        <dbReference type="Proteomes" id="UP000014408"/>
    </source>
</evidence>
<gene>
    <name evidence="1" type="ORF">HMPREF1219_00627</name>
</gene>
<evidence type="ECO:0000313" key="1">
    <source>
        <dbReference type="EMBL" id="EPD70193.1"/>
    </source>
</evidence>